<dbReference type="AlphaFoldDB" id="A0A2P6NX73"/>
<dbReference type="Proteomes" id="UP000241769">
    <property type="component" value="Unassembled WGS sequence"/>
</dbReference>
<evidence type="ECO:0000256" key="1">
    <source>
        <dbReference type="ARBA" id="ARBA00022737"/>
    </source>
</evidence>
<organism evidence="3 4">
    <name type="scientific">Planoprotostelium fungivorum</name>
    <dbReference type="NCBI Taxonomy" id="1890364"/>
    <lineage>
        <taxon>Eukaryota</taxon>
        <taxon>Amoebozoa</taxon>
        <taxon>Evosea</taxon>
        <taxon>Variosea</taxon>
        <taxon>Cavosteliida</taxon>
        <taxon>Cavosteliaceae</taxon>
        <taxon>Planoprotostelium</taxon>
    </lineage>
</organism>
<comment type="caution">
    <text evidence="3">The sequence shown here is derived from an EMBL/GenBank/DDBJ whole genome shotgun (WGS) entry which is preliminary data.</text>
</comment>
<proteinExistence type="predicted"/>
<dbReference type="InterPro" id="IPR011990">
    <property type="entry name" value="TPR-like_helical_dom_sf"/>
</dbReference>
<keyword evidence="4" id="KW-1185">Reference proteome</keyword>
<sequence>MQTAFLRSQLLKTSVVSFSKPATATIKRPVVLSRPPCFRTFATSTISNELQQLCKQKKFEEAQQLMFSNDGEVPSLEHVNIITQHMTKDAESSQKFLPFLEDIQMRGLVPDALLYNGTIRSHALAADSAKVKEVFEEMKKKGFQPDTDAWSAFVATFVSAKDIEGATKAWDTLTKERIKPTSDLCASLINLHLTSETPNLSKAINIFRKMNLTGVKPKAGTYEEIIQACIEKGKLAQASAVWGQMRDNGLRPGAQIIEALAKMYDEAMLPQKRREVLEA</sequence>
<evidence type="ECO:0000313" key="4">
    <source>
        <dbReference type="Proteomes" id="UP000241769"/>
    </source>
</evidence>
<reference evidence="3 4" key="1">
    <citation type="journal article" date="2018" name="Genome Biol. Evol.">
        <title>Multiple Roots of Fruiting Body Formation in Amoebozoa.</title>
        <authorList>
            <person name="Hillmann F."/>
            <person name="Forbes G."/>
            <person name="Novohradska S."/>
            <person name="Ferling I."/>
            <person name="Riege K."/>
            <person name="Groth M."/>
            <person name="Westermann M."/>
            <person name="Marz M."/>
            <person name="Spaller T."/>
            <person name="Winckler T."/>
            <person name="Schaap P."/>
            <person name="Glockner G."/>
        </authorList>
    </citation>
    <scope>NUCLEOTIDE SEQUENCE [LARGE SCALE GENOMIC DNA]</scope>
    <source>
        <strain evidence="3 4">Jena</strain>
    </source>
</reference>
<feature type="repeat" description="PPR" evidence="2">
    <location>
        <begin position="111"/>
        <end position="145"/>
    </location>
</feature>
<accession>A0A2P6NX73</accession>
<dbReference type="PANTHER" id="PTHR47447">
    <property type="entry name" value="OS03G0856100 PROTEIN"/>
    <property type="match status" value="1"/>
</dbReference>
<dbReference type="NCBIfam" id="TIGR00756">
    <property type="entry name" value="PPR"/>
    <property type="match status" value="2"/>
</dbReference>
<keyword evidence="1" id="KW-0677">Repeat</keyword>
<dbReference type="InParanoid" id="A0A2P6NX73"/>
<dbReference type="STRING" id="1890364.A0A2P6NX73"/>
<dbReference type="PANTHER" id="PTHR47447:SF24">
    <property type="entry name" value="PENTATRICOPEPTIDE REPEAT-CONTAINING PROTEIN"/>
    <property type="match status" value="1"/>
</dbReference>
<protein>
    <submittedName>
        <fullName evidence="3">Pentatricopeptide repeat-containing protein</fullName>
    </submittedName>
</protein>
<gene>
    <name evidence="3" type="ORF">PROFUN_02971</name>
</gene>
<dbReference type="EMBL" id="MDYQ01000009">
    <property type="protein sequence ID" value="PRP88560.1"/>
    <property type="molecule type" value="Genomic_DNA"/>
</dbReference>
<dbReference type="Pfam" id="PF13812">
    <property type="entry name" value="PPR_3"/>
    <property type="match status" value="2"/>
</dbReference>
<feature type="repeat" description="PPR" evidence="2">
    <location>
        <begin position="218"/>
        <end position="252"/>
    </location>
</feature>
<dbReference type="Gene3D" id="1.25.40.10">
    <property type="entry name" value="Tetratricopeptide repeat domain"/>
    <property type="match status" value="2"/>
</dbReference>
<dbReference type="InterPro" id="IPR002885">
    <property type="entry name" value="PPR_rpt"/>
</dbReference>
<evidence type="ECO:0000313" key="3">
    <source>
        <dbReference type="EMBL" id="PRP88560.1"/>
    </source>
</evidence>
<dbReference type="PROSITE" id="PS51375">
    <property type="entry name" value="PPR"/>
    <property type="match status" value="2"/>
</dbReference>
<name>A0A2P6NX73_9EUKA</name>
<dbReference type="OrthoDB" id="185373at2759"/>
<evidence type="ECO:0000256" key="2">
    <source>
        <dbReference type="PROSITE-ProRule" id="PRU00708"/>
    </source>
</evidence>